<keyword evidence="4 6" id="KW-0472">Membrane</keyword>
<feature type="compositionally biased region" description="Low complexity" evidence="5">
    <location>
        <begin position="31"/>
        <end position="44"/>
    </location>
</feature>
<accession>A0A0L0HU15</accession>
<evidence type="ECO:0000313" key="8">
    <source>
        <dbReference type="Proteomes" id="UP000053201"/>
    </source>
</evidence>
<dbReference type="RefSeq" id="XP_016612622.1">
    <property type="nucleotide sequence ID" value="XM_016748632.1"/>
</dbReference>
<feature type="transmembrane region" description="Helical" evidence="6">
    <location>
        <begin position="77"/>
        <end position="96"/>
    </location>
</feature>
<keyword evidence="3 6" id="KW-1133">Transmembrane helix</keyword>
<keyword evidence="8" id="KW-1185">Reference proteome</keyword>
<dbReference type="Proteomes" id="UP000053201">
    <property type="component" value="Unassembled WGS sequence"/>
</dbReference>
<dbReference type="EMBL" id="KQ257450">
    <property type="protein sequence ID" value="KND04583.1"/>
    <property type="molecule type" value="Genomic_DNA"/>
</dbReference>
<proteinExistence type="predicted"/>
<gene>
    <name evidence="7" type="ORF">SPPG_00303</name>
</gene>
<comment type="subcellular location">
    <subcellularLocation>
        <location evidence="1">Membrane</location>
        <topology evidence="1">Multi-pass membrane protein</topology>
    </subcellularLocation>
</comment>
<feature type="region of interest" description="Disordered" evidence="5">
    <location>
        <begin position="1"/>
        <end position="54"/>
    </location>
</feature>
<evidence type="ECO:0000256" key="5">
    <source>
        <dbReference type="SAM" id="MobiDB-lite"/>
    </source>
</evidence>
<dbReference type="VEuPathDB" id="FungiDB:SPPG_00303"/>
<evidence type="ECO:0000256" key="4">
    <source>
        <dbReference type="ARBA" id="ARBA00023136"/>
    </source>
</evidence>
<evidence type="ECO:0000256" key="3">
    <source>
        <dbReference type="ARBA" id="ARBA00022989"/>
    </source>
</evidence>
<keyword evidence="2 6" id="KW-0812">Transmembrane</keyword>
<evidence type="ECO:0000256" key="6">
    <source>
        <dbReference type="SAM" id="Phobius"/>
    </source>
</evidence>
<organism evidence="7 8">
    <name type="scientific">Spizellomyces punctatus (strain DAOM BR117)</name>
    <dbReference type="NCBI Taxonomy" id="645134"/>
    <lineage>
        <taxon>Eukaryota</taxon>
        <taxon>Fungi</taxon>
        <taxon>Fungi incertae sedis</taxon>
        <taxon>Chytridiomycota</taxon>
        <taxon>Chytridiomycota incertae sedis</taxon>
        <taxon>Chytridiomycetes</taxon>
        <taxon>Spizellomycetales</taxon>
        <taxon>Spizellomycetaceae</taxon>
        <taxon>Spizellomyces</taxon>
    </lineage>
</organism>
<name>A0A0L0HU15_SPIPD</name>
<dbReference type="OrthoDB" id="5546837at2759"/>
<dbReference type="GO" id="GO:0016020">
    <property type="term" value="C:membrane"/>
    <property type="evidence" value="ECO:0007669"/>
    <property type="project" value="UniProtKB-SubCell"/>
</dbReference>
<protein>
    <submittedName>
        <fullName evidence="7">Uncharacterized protein</fullName>
    </submittedName>
</protein>
<dbReference type="GeneID" id="27684039"/>
<dbReference type="STRING" id="645134.A0A0L0HU15"/>
<evidence type="ECO:0000313" key="7">
    <source>
        <dbReference type="EMBL" id="KND04583.1"/>
    </source>
</evidence>
<dbReference type="AlphaFoldDB" id="A0A0L0HU15"/>
<dbReference type="PANTHER" id="PTHR36460:SF1">
    <property type="entry name" value="UPF0132 DOMAIN PROTEIN (AFU_ORTHOLOGUE AFUA_3G10255)"/>
    <property type="match status" value="1"/>
</dbReference>
<dbReference type="OMA" id="IRMDFEA"/>
<dbReference type="InParanoid" id="A0A0L0HU15"/>
<feature type="transmembrane region" description="Helical" evidence="6">
    <location>
        <begin position="108"/>
        <end position="127"/>
    </location>
</feature>
<evidence type="ECO:0000256" key="1">
    <source>
        <dbReference type="ARBA" id="ARBA00004141"/>
    </source>
</evidence>
<dbReference type="eggNOG" id="ENOG502S13M">
    <property type="taxonomic scope" value="Eukaryota"/>
</dbReference>
<sequence length="177" mass="19270">MSSPSSFSPYQPPPAEPRIGAGGYQQGGVAPSTSVHPPSSSSTPRGYGAPPYQASQQQDAAERVNKYETSLGARVDIEAALCYVLGCVTGVLFLILETKNDYVRFHAWQSAITFVGILGVQFFFSLFSATTLVWLIFLVEVALAAWLAYQAYVNADSLDRYQLPYIGEIASQWVDSE</sequence>
<reference evidence="7 8" key="1">
    <citation type="submission" date="2009-08" db="EMBL/GenBank/DDBJ databases">
        <title>The Genome Sequence of Spizellomyces punctatus strain DAOM BR117.</title>
        <authorList>
            <consortium name="The Broad Institute Genome Sequencing Platform"/>
            <person name="Russ C."/>
            <person name="Cuomo C."/>
            <person name="Shea T."/>
            <person name="Young S.K."/>
            <person name="Zeng Q."/>
            <person name="Koehrsen M."/>
            <person name="Haas B."/>
            <person name="Borodovsky M."/>
            <person name="Guigo R."/>
            <person name="Alvarado L."/>
            <person name="Berlin A."/>
            <person name="Bochicchio J."/>
            <person name="Borenstein D."/>
            <person name="Chapman S."/>
            <person name="Chen Z."/>
            <person name="Engels R."/>
            <person name="Freedman E."/>
            <person name="Gellesch M."/>
            <person name="Goldberg J."/>
            <person name="Griggs A."/>
            <person name="Gujja S."/>
            <person name="Heiman D."/>
            <person name="Hepburn T."/>
            <person name="Howarth C."/>
            <person name="Jen D."/>
            <person name="Larson L."/>
            <person name="Lewis B."/>
            <person name="Mehta T."/>
            <person name="Park D."/>
            <person name="Pearson M."/>
            <person name="Roberts A."/>
            <person name="Saif S."/>
            <person name="Shenoy N."/>
            <person name="Sisk P."/>
            <person name="Stolte C."/>
            <person name="Sykes S."/>
            <person name="Thomson T."/>
            <person name="Walk T."/>
            <person name="White J."/>
            <person name="Yandava C."/>
            <person name="Burger G."/>
            <person name="Gray M.W."/>
            <person name="Holland P.W.H."/>
            <person name="King N."/>
            <person name="Lang F.B.F."/>
            <person name="Roger A.J."/>
            <person name="Ruiz-Trillo I."/>
            <person name="Lander E."/>
            <person name="Nusbaum C."/>
        </authorList>
    </citation>
    <scope>NUCLEOTIDE SEQUENCE [LARGE SCALE GENOMIC DNA]</scope>
    <source>
        <strain evidence="7 8">DAOM BR117</strain>
    </source>
</reference>
<feature type="transmembrane region" description="Helical" evidence="6">
    <location>
        <begin position="133"/>
        <end position="152"/>
    </location>
</feature>
<evidence type="ECO:0000256" key="2">
    <source>
        <dbReference type="ARBA" id="ARBA00022692"/>
    </source>
</evidence>
<dbReference type="PANTHER" id="PTHR36460">
    <property type="entry name" value="UPF0132 DOMAIN PROTEIN (AFU_ORTHOLOGUE AFUA_3G10255)"/>
    <property type="match status" value="1"/>
</dbReference>